<evidence type="ECO:0000256" key="1">
    <source>
        <dbReference type="ARBA" id="ARBA00004196"/>
    </source>
</evidence>
<evidence type="ECO:0000256" key="4">
    <source>
        <dbReference type="ARBA" id="ARBA00023008"/>
    </source>
</evidence>
<keyword evidence="5" id="KW-0812">Transmembrane</keyword>
<feature type="transmembrane region" description="Helical" evidence="5">
    <location>
        <begin position="145"/>
        <end position="163"/>
    </location>
</feature>
<evidence type="ECO:0000313" key="8">
    <source>
        <dbReference type="EMBL" id="MDO8107876.1"/>
    </source>
</evidence>
<keyword evidence="9" id="KW-1185">Reference proteome</keyword>
<dbReference type="InterPro" id="IPR007348">
    <property type="entry name" value="CopC_dom"/>
</dbReference>
<dbReference type="PANTHER" id="PTHR34820:SF4">
    <property type="entry name" value="INNER MEMBRANE PROTEIN YEBZ"/>
    <property type="match status" value="1"/>
</dbReference>
<dbReference type="RefSeq" id="WP_304601478.1">
    <property type="nucleotide sequence ID" value="NZ_JAUQYP010000001.1"/>
</dbReference>
<gene>
    <name evidence="8" type="ORF">Q6348_11785</name>
</gene>
<keyword evidence="4" id="KW-0186">Copper</keyword>
<protein>
    <submittedName>
        <fullName evidence="8">Copper resistance protein CopC</fullName>
    </submittedName>
</protein>
<keyword evidence="5" id="KW-1133">Transmembrane helix</keyword>
<comment type="subcellular location">
    <subcellularLocation>
        <location evidence="1">Cell envelope</location>
    </subcellularLocation>
</comment>
<dbReference type="PANTHER" id="PTHR34820">
    <property type="entry name" value="INNER MEMBRANE PROTEIN YEBZ"/>
    <property type="match status" value="1"/>
</dbReference>
<feature type="chain" id="PRO_5046666266" evidence="6">
    <location>
        <begin position="29"/>
        <end position="170"/>
    </location>
</feature>
<sequence length="170" mass="16795">MPVRPARPMTAMLLAGLALIGLAGPARAHDQLVGTDPVDGAVVDAVPSQVALTFSEDVLDISTTVVVAGPDGRVPTTPTVDGSTVTAPLPDGLPDGPYTVTWRVVSADGHPVQGSFAFTVGAFAATPSPSAAPAPGTTAPATPTGLFVGIGIAVALAVALVVARRAATTR</sequence>
<dbReference type="InterPro" id="IPR014756">
    <property type="entry name" value="Ig_E-set"/>
</dbReference>
<dbReference type="InterPro" id="IPR032694">
    <property type="entry name" value="CopC/D"/>
</dbReference>
<feature type="domain" description="CopC" evidence="7">
    <location>
        <begin position="29"/>
        <end position="120"/>
    </location>
</feature>
<dbReference type="SUPFAM" id="SSF81296">
    <property type="entry name" value="E set domains"/>
    <property type="match status" value="1"/>
</dbReference>
<organism evidence="8 9">
    <name type="scientific">Actinotalea lenta</name>
    <dbReference type="NCBI Taxonomy" id="3064654"/>
    <lineage>
        <taxon>Bacteria</taxon>
        <taxon>Bacillati</taxon>
        <taxon>Actinomycetota</taxon>
        <taxon>Actinomycetes</taxon>
        <taxon>Micrococcales</taxon>
        <taxon>Cellulomonadaceae</taxon>
        <taxon>Actinotalea</taxon>
    </lineage>
</organism>
<dbReference type="Pfam" id="PF04234">
    <property type="entry name" value="CopC"/>
    <property type="match status" value="1"/>
</dbReference>
<reference evidence="8 9" key="1">
    <citation type="submission" date="2023-07" db="EMBL/GenBank/DDBJ databases">
        <title>Description of novel actinomycetes strains, isolated from tidal flat sediment.</title>
        <authorList>
            <person name="Lu C."/>
        </authorList>
    </citation>
    <scope>NUCLEOTIDE SEQUENCE [LARGE SCALE GENOMIC DNA]</scope>
    <source>
        <strain evidence="8 9">SYSU T00b441</strain>
    </source>
</reference>
<evidence type="ECO:0000256" key="5">
    <source>
        <dbReference type="SAM" id="Phobius"/>
    </source>
</evidence>
<comment type="caution">
    <text evidence="8">The sequence shown here is derived from an EMBL/GenBank/DDBJ whole genome shotgun (WGS) entry which is preliminary data.</text>
</comment>
<proteinExistence type="predicted"/>
<evidence type="ECO:0000259" key="7">
    <source>
        <dbReference type="Pfam" id="PF04234"/>
    </source>
</evidence>
<evidence type="ECO:0000256" key="3">
    <source>
        <dbReference type="ARBA" id="ARBA00022729"/>
    </source>
</evidence>
<keyword evidence="3 6" id="KW-0732">Signal</keyword>
<feature type="signal peptide" evidence="6">
    <location>
        <begin position="1"/>
        <end position="28"/>
    </location>
</feature>
<dbReference type="EMBL" id="JAUQYP010000001">
    <property type="protein sequence ID" value="MDO8107876.1"/>
    <property type="molecule type" value="Genomic_DNA"/>
</dbReference>
<evidence type="ECO:0000256" key="2">
    <source>
        <dbReference type="ARBA" id="ARBA00022723"/>
    </source>
</evidence>
<evidence type="ECO:0000313" key="9">
    <source>
        <dbReference type="Proteomes" id="UP001232536"/>
    </source>
</evidence>
<dbReference type="InterPro" id="IPR014755">
    <property type="entry name" value="Cu-Rt/internalin_Ig-like"/>
</dbReference>
<dbReference type="Gene3D" id="2.60.40.1220">
    <property type="match status" value="1"/>
</dbReference>
<keyword evidence="5" id="KW-0472">Membrane</keyword>
<keyword evidence="2" id="KW-0479">Metal-binding</keyword>
<accession>A0ABT9DED1</accession>
<name>A0ABT9DED1_9CELL</name>
<evidence type="ECO:0000256" key="6">
    <source>
        <dbReference type="SAM" id="SignalP"/>
    </source>
</evidence>
<dbReference type="Proteomes" id="UP001232536">
    <property type="component" value="Unassembled WGS sequence"/>
</dbReference>